<accession>A0ABP1QSA6</accession>
<reference evidence="1 2" key="1">
    <citation type="submission" date="2024-08" db="EMBL/GenBank/DDBJ databases">
        <authorList>
            <person name="Cucini C."/>
            <person name="Frati F."/>
        </authorList>
    </citation>
    <scope>NUCLEOTIDE SEQUENCE [LARGE SCALE GENOMIC DNA]</scope>
</reference>
<evidence type="ECO:0000313" key="1">
    <source>
        <dbReference type="EMBL" id="CAL8111035.1"/>
    </source>
</evidence>
<name>A0ABP1QSA6_9HEXA</name>
<protein>
    <submittedName>
        <fullName evidence="1">Uncharacterized protein</fullName>
    </submittedName>
</protein>
<dbReference type="EMBL" id="CAXLJM020000046">
    <property type="protein sequence ID" value="CAL8111035.1"/>
    <property type="molecule type" value="Genomic_DNA"/>
</dbReference>
<dbReference type="Proteomes" id="UP001642540">
    <property type="component" value="Unassembled WGS sequence"/>
</dbReference>
<organism evidence="1 2">
    <name type="scientific">Orchesella dallaii</name>
    <dbReference type="NCBI Taxonomy" id="48710"/>
    <lineage>
        <taxon>Eukaryota</taxon>
        <taxon>Metazoa</taxon>
        <taxon>Ecdysozoa</taxon>
        <taxon>Arthropoda</taxon>
        <taxon>Hexapoda</taxon>
        <taxon>Collembola</taxon>
        <taxon>Entomobryomorpha</taxon>
        <taxon>Entomobryoidea</taxon>
        <taxon>Orchesellidae</taxon>
        <taxon>Orchesellinae</taxon>
        <taxon>Orchesella</taxon>
    </lineage>
</organism>
<keyword evidence="2" id="KW-1185">Reference proteome</keyword>
<evidence type="ECO:0000313" key="2">
    <source>
        <dbReference type="Proteomes" id="UP001642540"/>
    </source>
</evidence>
<gene>
    <name evidence="1" type="ORF">ODALV1_LOCUS14666</name>
</gene>
<sequence length="306" mass="34443">MHINFSNLSFRMTTTGPFFVIGSSGVPNVDLLFTDEIVESVFKNDENLPQLPLGDDSPYGIILLFSTSVLPLKQFTMPKINGVYREIPLTEYFKRIIRTHAQDIVVYARKSPVERCDVFEHIWPDTTILESSMKYLVRNWDFKSSPSERYSLNRCTPEVLPFQPTSFQRDTESPGQQNPCRGAFIFTEDIIDEIAPLVPPGPEEMELTACTSAEANVPQARFAEIDQYILAASVTAAMKKAKDACVADQGGATDFVRQEGMEAINSQITTRSMDTSSMPLYLQNNFNPDWIELAKPYLSNNAEVLQ</sequence>
<proteinExistence type="predicted"/>
<comment type="caution">
    <text evidence="1">The sequence shown here is derived from an EMBL/GenBank/DDBJ whole genome shotgun (WGS) entry which is preliminary data.</text>
</comment>